<dbReference type="GO" id="GO:0004519">
    <property type="term" value="F:endonuclease activity"/>
    <property type="evidence" value="ECO:0007669"/>
    <property type="project" value="UniProtKB-KW"/>
</dbReference>
<dbReference type="OMA" id="TCCNRIC"/>
<reference evidence="3" key="1">
    <citation type="journal article" date="2011" name="PLoS Pathog.">
        <title>Comparative genomics yields insights into niche adaptation of plant vascular wilt pathogens.</title>
        <authorList>
            <person name="Klosterman S.J."/>
            <person name="Subbarao K.V."/>
            <person name="Kang S."/>
            <person name="Veronese P."/>
            <person name="Gold S.E."/>
            <person name="Thomma B.P.H.J."/>
            <person name="Chen Z."/>
            <person name="Henrissat B."/>
            <person name="Lee Y.-H."/>
            <person name="Park J."/>
            <person name="Garcia-Pedrajas M.D."/>
            <person name="Barbara D.J."/>
            <person name="Anchieta A."/>
            <person name="de Jonge R."/>
            <person name="Santhanam P."/>
            <person name="Maruthachalam K."/>
            <person name="Atallah Z."/>
            <person name="Amyotte S.G."/>
            <person name="Paz Z."/>
            <person name="Inderbitzin P."/>
            <person name="Hayes R.J."/>
            <person name="Heiman D.I."/>
            <person name="Young S."/>
            <person name="Zeng Q."/>
            <person name="Engels R."/>
            <person name="Galagan J."/>
            <person name="Cuomo C.A."/>
            <person name="Dobinson K.F."/>
            <person name="Ma L.-J."/>
        </authorList>
    </citation>
    <scope>NUCLEOTIDE SEQUENCE [LARGE SCALE GENOMIC DNA]</scope>
    <source>
        <strain evidence="3">VaMs.102 / ATCC MYA-4576 / FGSC 10136</strain>
    </source>
</reference>
<proteinExistence type="predicted"/>
<protein>
    <submittedName>
        <fullName evidence="2">Endonuclease/exonuclease/phosphatase family protein</fullName>
    </submittedName>
</protein>
<dbReference type="eggNOG" id="ENOG502QR62">
    <property type="taxonomic scope" value="Eukaryota"/>
</dbReference>
<organism evidence="3">
    <name type="scientific">Verticillium alfalfae (strain VaMs.102 / ATCC MYA-4576 / FGSC 10136)</name>
    <name type="common">Verticillium wilt of alfalfa</name>
    <name type="synonym">Verticillium albo-atrum</name>
    <dbReference type="NCBI Taxonomy" id="526221"/>
    <lineage>
        <taxon>Eukaryota</taxon>
        <taxon>Fungi</taxon>
        <taxon>Dikarya</taxon>
        <taxon>Ascomycota</taxon>
        <taxon>Pezizomycotina</taxon>
        <taxon>Sordariomycetes</taxon>
        <taxon>Hypocreomycetidae</taxon>
        <taxon>Glomerellales</taxon>
        <taxon>Plectosphaerellaceae</taxon>
        <taxon>Verticillium</taxon>
    </lineage>
</organism>
<dbReference type="HOGENOM" id="CLU_030508_0_2_1"/>
<keyword evidence="2" id="KW-0255">Endonuclease</keyword>
<dbReference type="PANTHER" id="PTHR12121">
    <property type="entry name" value="CARBON CATABOLITE REPRESSOR PROTEIN 4"/>
    <property type="match status" value="1"/>
</dbReference>
<keyword evidence="2" id="KW-0269">Exonuclease</keyword>
<dbReference type="AlphaFoldDB" id="C9SWE2"/>
<dbReference type="InterPro" id="IPR036691">
    <property type="entry name" value="Endo/exonu/phosph_ase_sf"/>
</dbReference>
<evidence type="ECO:0000259" key="1">
    <source>
        <dbReference type="Pfam" id="PF03372"/>
    </source>
</evidence>
<dbReference type="Pfam" id="PF03372">
    <property type="entry name" value="Exo_endo_phos"/>
    <property type="match status" value="1"/>
</dbReference>
<dbReference type="KEGG" id="val:VDBG_09217"/>
<name>C9SWE2_VERA1</name>
<dbReference type="GeneID" id="9529082"/>
<evidence type="ECO:0000313" key="3">
    <source>
        <dbReference type="Proteomes" id="UP000008698"/>
    </source>
</evidence>
<dbReference type="Gene3D" id="3.60.10.10">
    <property type="entry name" value="Endonuclease/exonuclease/phosphatase"/>
    <property type="match status" value="1"/>
</dbReference>
<dbReference type="RefSeq" id="XP_003000722.1">
    <property type="nucleotide sequence ID" value="XM_003000676.1"/>
</dbReference>
<dbReference type="PANTHER" id="PTHR12121:SF36">
    <property type="entry name" value="ENDONUCLEASE_EXONUCLEASE_PHOSPHATASE DOMAIN-CONTAINING PROTEIN"/>
    <property type="match status" value="1"/>
</dbReference>
<dbReference type="STRING" id="526221.C9SWE2"/>
<dbReference type="CDD" id="cd09083">
    <property type="entry name" value="EEP-1"/>
    <property type="match status" value="1"/>
</dbReference>
<gene>
    <name evidence="2" type="ORF">VDBG_09217</name>
</gene>
<dbReference type="OrthoDB" id="276515at2759"/>
<accession>C9SWE2</accession>
<dbReference type="EMBL" id="DS985227">
    <property type="protein sequence ID" value="EEY23107.1"/>
    <property type="molecule type" value="Genomic_DNA"/>
</dbReference>
<dbReference type="InterPro" id="IPR005135">
    <property type="entry name" value="Endo/exonuclease/phosphatase"/>
</dbReference>
<feature type="domain" description="Endonuclease/exonuclease/phosphatase" evidence="1">
    <location>
        <begin position="53"/>
        <end position="315"/>
    </location>
</feature>
<evidence type="ECO:0000313" key="2">
    <source>
        <dbReference type="EMBL" id="EEY23107.1"/>
    </source>
</evidence>
<dbReference type="InterPro" id="IPR050410">
    <property type="entry name" value="CCR4/nocturin_mRNA_transcr"/>
</dbReference>
<keyword evidence="2" id="KW-0378">Hydrolase</keyword>
<dbReference type="SUPFAM" id="SSF56219">
    <property type="entry name" value="DNase I-like"/>
    <property type="match status" value="1"/>
</dbReference>
<keyword evidence="3" id="KW-1185">Reference proteome</keyword>
<dbReference type="Proteomes" id="UP000008698">
    <property type="component" value="Unassembled WGS sequence"/>
</dbReference>
<keyword evidence="2" id="KW-0540">Nuclease</keyword>
<dbReference type="GO" id="GO:0000175">
    <property type="term" value="F:3'-5'-RNA exonuclease activity"/>
    <property type="evidence" value="ECO:0007669"/>
    <property type="project" value="TreeGrafter"/>
</dbReference>
<sequence length="334" mass="36705">MMILATIRSDELGVSHHRPAAIHSSNEGNSPPGIRPPGLAASKIIDFTPRLISYNIRWAVPTVLPPEPAWSDRLPSLASQLFHETAGRPTSLICLQEVLATQLADIKSALGTPTWSSVGVGRDDGAEGGEFSPILFRPDAYELLNSSTRWLSPTPEEPGSKGWDAALPRVVTTATLRDRRSGAPLTYMCTHFDHIGQTARVESARLLVRFAAEAAVVVDGEETPVFLGGDLNITPENPAYLEMVAEGNYHDAKDVVDPRRIHGHLNTFAGFSDDRSGWSRIDHVFVWRPEVQGMALLNYGVLENKFDDNLWISDHRPVIVDVNFAINKTCVERS</sequence>